<name>A0AAD9GNX7_9STRA</name>
<feature type="coiled-coil region" evidence="1">
    <location>
        <begin position="661"/>
        <end position="688"/>
    </location>
</feature>
<organism evidence="3 4">
    <name type="scientific">Phytophthora citrophthora</name>
    <dbReference type="NCBI Taxonomy" id="4793"/>
    <lineage>
        <taxon>Eukaryota</taxon>
        <taxon>Sar</taxon>
        <taxon>Stramenopiles</taxon>
        <taxon>Oomycota</taxon>
        <taxon>Peronosporomycetes</taxon>
        <taxon>Peronosporales</taxon>
        <taxon>Peronosporaceae</taxon>
        <taxon>Phytophthora</taxon>
    </lineage>
</organism>
<feature type="region of interest" description="Disordered" evidence="2">
    <location>
        <begin position="32"/>
        <end position="68"/>
    </location>
</feature>
<evidence type="ECO:0000256" key="1">
    <source>
        <dbReference type="SAM" id="Coils"/>
    </source>
</evidence>
<keyword evidence="4" id="KW-1185">Reference proteome</keyword>
<feature type="coiled-coil region" evidence="1">
    <location>
        <begin position="376"/>
        <end position="403"/>
    </location>
</feature>
<evidence type="ECO:0000256" key="2">
    <source>
        <dbReference type="SAM" id="MobiDB-lite"/>
    </source>
</evidence>
<evidence type="ECO:0008006" key="5">
    <source>
        <dbReference type="Google" id="ProtNLM"/>
    </source>
</evidence>
<dbReference type="AlphaFoldDB" id="A0AAD9GNX7"/>
<reference evidence="3" key="1">
    <citation type="submission" date="2023-08" db="EMBL/GenBank/DDBJ databases">
        <title>Reference Genome Resource for the Citrus Pathogen Phytophthora citrophthora.</title>
        <authorList>
            <person name="Moller H."/>
            <person name="Coetzee B."/>
            <person name="Rose L.J."/>
            <person name="Van Niekerk J.M."/>
        </authorList>
    </citation>
    <scope>NUCLEOTIDE SEQUENCE</scope>
    <source>
        <strain evidence="3">STE-U-9442</strain>
    </source>
</reference>
<accession>A0AAD9GNX7</accession>
<proteinExistence type="predicted"/>
<sequence>MSTTTTCPPNSQNLTEEVIGNVLQRVWPRHRVGAGEPNTAHQSKKRERSTNSDDTELEAYQRERRRRNQERYRLRQRKLIEDLDETNRKLRSEIERLSNERNSLLCGISTKETMWSVAVEYFRVFQHGLFATEGLPVAELDFLRTMMAADLDANTVYGFGALARNWKVFTLSFKDVHVRLQRLGQVADDSLLATTTTSITITVNPCAICPLTWQERTRIVAKEVDGLILLKNWWIAVSCVIHGSVHFDWNAEDRCVVALITQAEMVTPFRELLGSLEQVSLVFGKALIQPDCNLIIGEHLDKFNLVVERAWTPHRPESSHELTGQLANHSKLPLPVKSLEKPTTANNKSISLKRLREVDIEAYHRERRRRNQKRYRKRQRHDISKLEVDNQQLTTEIESLECRRNKLSYGVPSTKETIWSVASEYFRVFRRDLLRTTMSPEMDAGNAIGLEALARNWRVFTEFFQDVQLQLVRLDSVGENALVATATLSVTISRFSVHKIFPHLVTSKRQTLSSIAGRLLGQRLVTPVSVRFDWDCSSNRVVRLISQGDMLSPMLKVLGNLKDVSLAFSQALVKPDCNLVDADYLKHYTLVVERAWTPHRPESSHELTGQLANHSKLPLPVKNLEKPTTANNKSISLKRLREVDIEAYHRERRRRNQERYRKRQRHDISKLEVDNQQLTTEIESLECRRNKLSYGVPSTKETIWSVASEYFRVFRRGLVLANGNRMPELDLLRATMSPEMDAGNAIGLEALARNWRVFTEFFQDVQLQLVRLDSVGENALVATATLSVTISRFSVHKIFPHLVTSKRQTLSSIAGRLLGQRLVTPVSVRFDWDCSSNRVVRLISQGDMLSPMLKVLGNLKDVSLAFSQALVKPDCNLVDADYLKHYTLCY</sequence>
<dbReference type="EMBL" id="JASMQC010000010">
    <property type="protein sequence ID" value="KAK1942269.1"/>
    <property type="molecule type" value="Genomic_DNA"/>
</dbReference>
<evidence type="ECO:0000313" key="4">
    <source>
        <dbReference type="Proteomes" id="UP001259832"/>
    </source>
</evidence>
<gene>
    <name evidence="3" type="ORF">P3T76_006591</name>
</gene>
<protein>
    <recommendedName>
        <fullName evidence="5">BZIP domain-containing protein</fullName>
    </recommendedName>
</protein>
<keyword evidence="1" id="KW-0175">Coiled coil</keyword>
<comment type="caution">
    <text evidence="3">The sequence shown here is derived from an EMBL/GenBank/DDBJ whole genome shotgun (WGS) entry which is preliminary data.</text>
</comment>
<dbReference type="Proteomes" id="UP001259832">
    <property type="component" value="Unassembled WGS sequence"/>
</dbReference>
<evidence type="ECO:0000313" key="3">
    <source>
        <dbReference type="EMBL" id="KAK1942269.1"/>
    </source>
</evidence>